<protein>
    <submittedName>
        <fullName evidence="2">MATE efflux family LAL5-like</fullName>
    </submittedName>
</protein>
<sequence>METLKWAPPEAPSCKIGAAQYALSLPSLLLTSIAYALVHWTTLDYKGVSLAASISLWISILMLSLYVLKAKKFEETWNALRSESLSHIFSNLKIALPLAAMAGLMPNSEVTTSLIAMCVNTEAVAYMFAYGLSAAASTRVSNELGVGNPD</sequence>
<gene>
    <name evidence="2" type="ORF">OLEA9_A102597</name>
</gene>
<dbReference type="Proteomes" id="UP000594638">
    <property type="component" value="Unassembled WGS sequence"/>
</dbReference>
<feature type="transmembrane region" description="Helical" evidence="1">
    <location>
        <begin position="111"/>
        <end position="132"/>
    </location>
</feature>
<reference evidence="2 3" key="1">
    <citation type="submission" date="2019-12" db="EMBL/GenBank/DDBJ databases">
        <authorList>
            <person name="Alioto T."/>
            <person name="Alioto T."/>
            <person name="Gomez Garrido J."/>
        </authorList>
    </citation>
    <scope>NUCLEOTIDE SEQUENCE [LARGE SCALE GENOMIC DNA]</scope>
</reference>
<keyword evidence="1" id="KW-0472">Membrane</keyword>
<dbReference type="EMBL" id="CACTIH010001864">
    <property type="protein sequence ID" value="CAA2966618.1"/>
    <property type="molecule type" value="Genomic_DNA"/>
</dbReference>
<name>A0A8S0QM12_OLEEU</name>
<dbReference type="PANTHER" id="PTHR11206">
    <property type="entry name" value="MULTIDRUG RESISTANCE PROTEIN"/>
    <property type="match status" value="1"/>
</dbReference>
<keyword evidence="1" id="KW-1133">Transmembrane helix</keyword>
<keyword evidence="1" id="KW-0812">Transmembrane</keyword>
<dbReference type="OrthoDB" id="2126698at2759"/>
<accession>A0A8S0QM12</accession>
<evidence type="ECO:0000313" key="2">
    <source>
        <dbReference type="EMBL" id="CAA2966618.1"/>
    </source>
</evidence>
<dbReference type="AlphaFoldDB" id="A0A8S0QM12"/>
<keyword evidence="3" id="KW-1185">Reference proteome</keyword>
<proteinExistence type="predicted"/>
<feature type="transmembrane region" description="Helical" evidence="1">
    <location>
        <begin position="21"/>
        <end position="41"/>
    </location>
</feature>
<evidence type="ECO:0000313" key="3">
    <source>
        <dbReference type="Proteomes" id="UP000594638"/>
    </source>
</evidence>
<feature type="transmembrane region" description="Helical" evidence="1">
    <location>
        <begin position="47"/>
        <end position="68"/>
    </location>
</feature>
<organism evidence="2 3">
    <name type="scientific">Olea europaea subsp. europaea</name>
    <dbReference type="NCBI Taxonomy" id="158383"/>
    <lineage>
        <taxon>Eukaryota</taxon>
        <taxon>Viridiplantae</taxon>
        <taxon>Streptophyta</taxon>
        <taxon>Embryophyta</taxon>
        <taxon>Tracheophyta</taxon>
        <taxon>Spermatophyta</taxon>
        <taxon>Magnoliopsida</taxon>
        <taxon>eudicotyledons</taxon>
        <taxon>Gunneridae</taxon>
        <taxon>Pentapetalae</taxon>
        <taxon>asterids</taxon>
        <taxon>lamiids</taxon>
        <taxon>Lamiales</taxon>
        <taxon>Oleaceae</taxon>
        <taxon>Oleeae</taxon>
        <taxon>Olea</taxon>
    </lineage>
</organism>
<feature type="transmembrane region" description="Helical" evidence="1">
    <location>
        <begin position="88"/>
        <end position="105"/>
    </location>
</feature>
<dbReference type="Gramene" id="OE9A102597T1">
    <property type="protein sequence ID" value="OE9A102597C1"/>
    <property type="gene ID" value="OE9A102597"/>
</dbReference>
<comment type="caution">
    <text evidence="2">The sequence shown here is derived from an EMBL/GenBank/DDBJ whole genome shotgun (WGS) entry which is preliminary data.</text>
</comment>
<evidence type="ECO:0000256" key="1">
    <source>
        <dbReference type="SAM" id="Phobius"/>
    </source>
</evidence>